<feature type="domain" description="Homeobox" evidence="7">
    <location>
        <begin position="84"/>
        <end position="147"/>
    </location>
</feature>
<feature type="DNA-binding region" description="Homeobox" evidence="5">
    <location>
        <begin position="86"/>
        <end position="148"/>
    </location>
</feature>
<dbReference type="InterPro" id="IPR008422">
    <property type="entry name" value="KN_HD"/>
</dbReference>
<dbReference type="STRING" id="1076256.A0A2H3CH53"/>
<organism evidence="8 9">
    <name type="scientific">Armillaria solidipes</name>
    <dbReference type="NCBI Taxonomy" id="1076256"/>
    <lineage>
        <taxon>Eukaryota</taxon>
        <taxon>Fungi</taxon>
        <taxon>Dikarya</taxon>
        <taxon>Basidiomycota</taxon>
        <taxon>Agaricomycotina</taxon>
        <taxon>Agaricomycetes</taxon>
        <taxon>Agaricomycetidae</taxon>
        <taxon>Agaricales</taxon>
        <taxon>Marasmiineae</taxon>
        <taxon>Physalacriaceae</taxon>
        <taxon>Armillaria</taxon>
    </lineage>
</organism>
<evidence type="ECO:0000256" key="1">
    <source>
        <dbReference type="ARBA" id="ARBA00005800"/>
    </source>
</evidence>
<dbReference type="InterPro" id="IPR050224">
    <property type="entry name" value="TALE_homeobox"/>
</dbReference>
<name>A0A2H3CH53_9AGAR</name>
<dbReference type="GO" id="GO:0006355">
    <property type="term" value="P:regulation of DNA-templated transcription"/>
    <property type="evidence" value="ECO:0007669"/>
    <property type="project" value="InterPro"/>
</dbReference>
<dbReference type="GO" id="GO:0005634">
    <property type="term" value="C:nucleus"/>
    <property type="evidence" value="ECO:0007669"/>
    <property type="project" value="UniProtKB-SubCell"/>
</dbReference>
<sequence length="231" mass="25735">MTPTMSLSHQNQRLFPESESSQWSSGYPDQVPSFTQDPYILPSLTHSAPTFSHLKYLLPPPGQLLPSPDQLLASSEIHMPTSQLNQRKIRGKLPKATTDYLKAWLHAHCDHPYPNEAEKKQLCLATGLSMSQVSNWMINARRRILAPARRSSVPDFYSPTSPFPSVPFGNSQSPVGGRGYMDGNSTTLPPIDPFSQSSQQDQRRMHPVYSNQSNVGPYFNLFNGSSGYNGQ</sequence>
<feature type="region of interest" description="Disordered" evidence="6">
    <location>
        <begin position="163"/>
        <end position="210"/>
    </location>
</feature>
<evidence type="ECO:0000256" key="2">
    <source>
        <dbReference type="ARBA" id="ARBA00023125"/>
    </source>
</evidence>
<dbReference type="SMART" id="SM00389">
    <property type="entry name" value="HOX"/>
    <property type="match status" value="1"/>
</dbReference>
<dbReference type="GO" id="GO:0003677">
    <property type="term" value="F:DNA binding"/>
    <property type="evidence" value="ECO:0007669"/>
    <property type="project" value="UniProtKB-UniRule"/>
</dbReference>
<evidence type="ECO:0000259" key="7">
    <source>
        <dbReference type="PROSITE" id="PS50071"/>
    </source>
</evidence>
<keyword evidence="2 5" id="KW-0238">DNA-binding</keyword>
<dbReference type="PROSITE" id="PS50071">
    <property type="entry name" value="HOMEOBOX_2"/>
    <property type="match status" value="1"/>
</dbReference>
<evidence type="ECO:0000313" key="9">
    <source>
        <dbReference type="Proteomes" id="UP000218334"/>
    </source>
</evidence>
<evidence type="ECO:0000256" key="5">
    <source>
        <dbReference type="PROSITE-ProRule" id="PRU00108"/>
    </source>
</evidence>
<reference evidence="9" key="1">
    <citation type="journal article" date="2017" name="Nat. Ecol. Evol.">
        <title>Genome expansion and lineage-specific genetic innovations in the forest pathogenic fungi Armillaria.</title>
        <authorList>
            <person name="Sipos G."/>
            <person name="Prasanna A.N."/>
            <person name="Walter M.C."/>
            <person name="O'Connor E."/>
            <person name="Balint B."/>
            <person name="Krizsan K."/>
            <person name="Kiss B."/>
            <person name="Hess J."/>
            <person name="Varga T."/>
            <person name="Slot J."/>
            <person name="Riley R."/>
            <person name="Boka B."/>
            <person name="Rigling D."/>
            <person name="Barry K."/>
            <person name="Lee J."/>
            <person name="Mihaltcheva S."/>
            <person name="LaButti K."/>
            <person name="Lipzen A."/>
            <person name="Waldron R."/>
            <person name="Moloney N.M."/>
            <person name="Sperisen C."/>
            <person name="Kredics L."/>
            <person name="Vagvoelgyi C."/>
            <person name="Patrignani A."/>
            <person name="Fitzpatrick D."/>
            <person name="Nagy I."/>
            <person name="Doyle S."/>
            <person name="Anderson J.B."/>
            <person name="Grigoriev I.V."/>
            <person name="Gueldener U."/>
            <person name="Muensterkoetter M."/>
            <person name="Nagy L.G."/>
        </authorList>
    </citation>
    <scope>NUCLEOTIDE SEQUENCE [LARGE SCALE GENOMIC DNA]</scope>
    <source>
        <strain evidence="9">28-4</strain>
    </source>
</reference>
<protein>
    <recommendedName>
        <fullName evidence="7">Homeobox domain-containing protein</fullName>
    </recommendedName>
</protein>
<dbReference type="EMBL" id="KZ293418">
    <property type="protein sequence ID" value="PBK74626.1"/>
    <property type="molecule type" value="Genomic_DNA"/>
</dbReference>
<dbReference type="Gene3D" id="1.10.10.60">
    <property type="entry name" value="Homeodomain-like"/>
    <property type="match status" value="1"/>
</dbReference>
<evidence type="ECO:0000256" key="3">
    <source>
        <dbReference type="ARBA" id="ARBA00023155"/>
    </source>
</evidence>
<dbReference type="Proteomes" id="UP000218334">
    <property type="component" value="Unassembled WGS sequence"/>
</dbReference>
<feature type="compositionally biased region" description="Polar residues" evidence="6">
    <location>
        <begin position="183"/>
        <end position="200"/>
    </location>
</feature>
<comment type="similarity">
    <text evidence="1">Belongs to the TALE/M-ATYP homeobox family.</text>
</comment>
<proteinExistence type="inferred from homology"/>
<comment type="subcellular location">
    <subcellularLocation>
        <location evidence="5">Nucleus</location>
    </subcellularLocation>
</comment>
<dbReference type="InterPro" id="IPR009057">
    <property type="entry name" value="Homeodomain-like_sf"/>
</dbReference>
<keyword evidence="4 5" id="KW-0539">Nucleus</keyword>
<feature type="region of interest" description="Disordered" evidence="6">
    <location>
        <begin position="1"/>
        <end position="28"/>
    </location>
</feature>
<dbReference type="PANTHER" id="PTHR11850">
    <property type="entry name" value="HOMEOBOX PROTEIN TRANSCRIPTION FACTORS"/>
    <property type="match status" value="1"/>
</dbReference>
<evidence type="ECO:0000313" key="8">
    <source>
        <dbReference type="EMBL" id="PBK74626.1"/>
    </source>
</evidence>
<dbReference type="Pfam" id="PF05920">
    <property type="entry name" value="Homeobox_KN"/>
    <property type="match status" value="1"/>
</dbReference>
<dbReference type="SUPFAM" id="SSF46689">
    <property type="entry name" value="Homeodomain-like"/>
    <property type="match status" value="1"/>
</dbReference>
<dbReference type="CDD" id="cd00086">
    <property type="entry name" value="homeodomain"/>
    <property type="match status" value="1"/>
</dbReference>
<keyword evidence="9" id="KW-1185">Reference proteome</keyword>
<keyword evidence="3 5" id="KW-0371">Homeobox</keyword>
<dbReference type="InterPro" id="IPR001356">
    <property type="entry name" value="HD"/>
</dbReference>
<evidence type="ECO:0000256" key="4">
    <source>
        <dbReference type="ARBA" id="ARBA00023242"/>
    </source>
</evidence>
<accession>A0A2H3CH53</accession>
<dbReference type="AlphaFoldDB" id="A0A2H3CH53"/>
<evidence type="ECO:0000256" key="6">
    <source>
        <dbReference type="SAM" id="MobiDB-lite"/>
    </source>
</evidence>
<gene>
    <name evidence="8" type="ORF">ARMSODRAFT_482415</name>
</gene>